<dbReference type="InterPro" id="IPR001100">
    <property type="entry name" value="Pyr_nuc-diS_OxRdtase"/>
</dbReference>
<evidence type="ECO:0000259" key="5">
    <source>
        <dbReference type="Pfam" id="PF02852"/>
    </source>
</evidence>
<dbReference type="Proteomes" id="UP001597451">
    <property type="component" value="Unassembled WGS sequence"/>
</dbReference>
<name>A0ABW5Q3D4_9BACI</name>
<dbReference type="Pfam" id="PF07992">
    <property type="entry name" value="Pyr_redox_2"/>
    <property type="match status" value="1"/>
</dbReference>
<sequence>MSDKFDVIVIGTGPAGSSVAISCAKEGRRTAVIDERDYGGTCPLRGCNPKKVLASVSTMVDETERMQGKGIQEPASINWQDLMEFKRSFTEPVPEAKEKSFKKAGIETFHGKATFTGEKSLTVNDQVLEAERIVIATGARPAPLPIEGAEHLTYSEDFLELDQLPKRIIFVGGGYISFEFAHIAARAGSDVHIIQRGNQPLSAFDPDMVNLLQEKSKEIGITIHLNSSVKAIEKNDTEYVVKADQDKGEVSFLGDLVVHGGGRVPQTEDLQLEKANVEYSKSGIAVDTTLQSVSNRHIYAIGDVADTKGSPLTPVGQMEGQVVTENILHGTGNKASYMGIPSVVFSEPKLASAGLTEKEAREAGYDIKVNHQDVSNWFTYSHINDKPAAVKIILDKETDYILGAHLVGGKADELINYFAMAIQLNIPAHQLKIVVYAFPTAVSDVPTML</sequence>
<dbReference type="PRINTS" id="PR00368">
    <property type="entry name" value="FADPNR"/>
</dbReference>
<dbReference type="InterPro" id="IPR004099">
    <property type="entry name" value="Pyr_nucl-diS_OxRdtase_dimer"/>
</dbReference>
<dbReference type="EC" id="1.-.-.-" evidence="7"/>
<evidence type="ECO:0000313" key="8">
    <source>
        <dbReference type="Proteomes" id="UP001597451"/>
    </source>
</evidence>
<evidence type="ECO:0000256" key="3">
    <source>
        <dbReference type="ARBA" id="ARBA00022630"/>
    </source>
</evidence>
<dbReference type="PROSITE" id="PS51257">
    <property type="entry name" value="PROKAR_LIPOPROTEIN"/>
    <property type="match status" value="1"/>
</dbReference>
<accession>A0ABW5Q3D4</accession>
<evidence type="ECO:0000256" key="4">
    <source>
        <dbReference type="ARBA" id="ARBA00022827"/>
    </source>
</evidence>
<keyword evidence="7" id="KW-0560">Oxidoreductase</keyword>
<proteinExistence type="inferred from homology"/>
<evidence type="ECO:0000256" key="1">
    <source>
        <dbReference type="ARBA" id="ARBA00001974"/>
    </source>
</evidence>
<dbReference type="InterPro" id="IPR036188">
    <property type="entry name" value="FAD/NAD-bd_sf"/>
</dbReference>
<dbReference type="Gene3D" id="3.50.50.60">
    <property type="entry name" value="FAD/NAD(P)-binding domain"/>
    <property type="match status" value="2"/>
</dbReference>
<dbReference type="InterPro" id="IPR016156">
    <property type="entry name" value="FAD/NAD-linked_Rdtase_dimer_sf"/>
</dbReference>
<dbReference type="Pfam" id="PF02852">
    <property type="entry name" value="Pyr_redox_dim"/>
    <property type="match status" value="1"/>
</dbReference>
<gene>
    <name evidence="7" type="ORF">ACFSUN_15210</name>
</gene>
<feature type="domain" description="FAD/NAD(P)-binding" evidence="6">
    <location>
        <begin position="5"/>
        <end position="320"/>
    </location>
</feature>
<comment type="caution">
    <text evidence="7">The sequence shown here is derived from an EMBL/GenBank/DDBJ whole genome shotgun (WGS) entry which is preliminary data.</text>
</comment>
<organism evidence="7 8">
    <name type="scientific">Oceanobacillus kapialis</name>
    <dbReference type="NCBI Taxonomy" id="481353"/>
    <lineage>
        <taxon>Bacteria</taxon>
        <taxon>Bacillati</taxon>
        <taxon>Bacillota</taxon>
        <taxon>Bacilli</taxon>
        <taxon>Bacillales</taxon>
        <taxon>Bacillaceae</taxon>
        <taxon>Oceanobacillus</taxon>
    </lineage>
</organism>
<evidence type="ECO:0000259" key="6">
    <source>
        <dbReference type="Pfam" id="PF07992"/>
    </source>
</evidence>
<keyword evidence="4" id="KW-0274">FAD</keyword>
<evidence type="ECO:0000313" key="7">
    <source>
        <dbReference type="EMBL" id="MFD2630134.1"/>
    </source>
</evidence>
<dbReference type="PRINTS" id="PR00411">
    <property type="entry name" value="PNDRDTASEI"/>
</dbReference>
<dbReference type="PIRSF" id="PIRSF000350">
    <property type="entry name" value="Mercury_reductase_MerA"/>
    <property type="match status" value="1"/>
</dbReference>
<dbReference type="Gene3D" id="3.30.390.30">
    <property type="match status" value="1"/>
</dbReference>
<keyword evidence="3" id="KW-0285">Flavoprotein</keyword>
<protein>
    <submittedName>
        <fullName evidence="7">Dihydrolipoyl dehydrogenase family protein</fullName>
        <ecNumber evidence="7">1.-.-.-</ecNumber>
    </submittedName>
</protein>
<evidence type="ECO:0000256" key="2">
    <source>
        <dbReference type="ARBA" id="ARBA00007532"/>
    </source>
</evidence>
<comment type="cofactor">
    <cofactor evidence="1">
        <name>FAD</name>
        <dbReference type="ChEBI" id="CHEBI:57692"/>
    </cofactor>
</comment>
<reference evidence="8" key="1">
    <citation type="journal article" date="2019" name="Int. J. Syst. Evol. Microbiol.">
        <title>The Global Catalogue of Microorganisms (GCM) 10K type strain sequencing project: providing services to taxonomists for standard genome sequencing and annotation.</title>
        <authorList>
            <consortium name="The Broad Institute Genomics Platform"/>
            <consortium name="The Broad Institute Genome Sequencing Center for Infectious Disease"/>
            <person name="Wu L."/>
            <person name="Ma J."/>
        </authorList>
    </citation>
    <scope>NUCLEOTIDE SEQUENCE [LARGE SCALE GENOMIC DNA]</scope>
    <source>
        <strain evidence="8">TISTR 1858</strain>
    </source>
</reference>
<comment type="similarity">
    <text evidence="2">Belongs to the class-I pyridine nucleotide-disulfide oxidoreductase family.</text>
</comment>
<dbReference type="EMBL" id="JBHUMX010000041">
    <property type="protein sequence ID" value="MFD2630134.1"/>
    <property type="molecule type" value="Genomic_DNA"/>
</dbReference>
<dbReference type="SUPFAM" id="SSF51905">
    <property type="entry name" value="FAD/NAD(P)-binding domain"/>
    <property type="match status" value="1"/>
</dbReference>
<dbReference type="PANTHER" id="PTHR43014:SF5">
    <property type="entry name" value="GLUTATHIONE REDUCTASE (NADPH)"/>
    <property type="match status" value="1"/>
</dbReference>
<keyword evidence="8" id="KW-1185">Reference proteome</keyword>
<dbReference type="RefSeq" id="WP_379563063.1">
    <property type="nucleotide sequence ID" value="NZ_JBHUMX010000041.1"/>
</dbReference>
<dbReference type="PANTHER" id="PTHR43014">
    <property type="entry name" value="MERCURIC REDUCTASE"/>
    <property type="match status" value="1"/>
</dbReference>
<dbReference type="GO" id="GO:0016491">
    <property type="term" value="F:oxidoreductase activity"/>
    <property type="evidence" value="ECO:0007669"/>
    <property type="project" value="UniProtKB-KW"/>
</dbReference>
<feature type="domain" description="Pyridine nucleotide-disulphide oxidoreductase dimerisation" evidence="5">
    <location>
        <begin position="340"/>
        <end position="445"/>
    </location>
</feature>
<dbReference type="SUPFAM" id="SSF55424">
    <property type="entry name" value="FAD/NAD-linked reductases, dimerisation (C-terminal) domain"/>
    <property type="match status" value="1"/>
</dbReference>
<dbReference type="InterPro" id="IPR023753">
    <property type="entry name" value="FAD/NAD-binding_dom"/>
</dbReference>